<dbReference type="InterPro" id="IPR045755">
    <property type="entry name" value="FtsL-like"/>
</dbReference>
<feature type="transmembrane region" description="Helical" evidence="1">
    <location>
        <begin position="40"/>
        <end position="59"/>
    </location>
</feature>
<dbReference type="Proteomes" id="UP001500298">
    <property type="component" value="Unassembled WGS sequence"/>
</dbReference>
<evidence type="ECO:0000256" key="1">
    <source>
        <dbReference type="SAM" id="Phobius"/>
    </source>
</evidence>
<dbReference type="RefSeq" id="WP_345368766.1">
    <property type="nucleotide sequence ID" value="NZ_BAABJX010000007.1"/>
</dbReference>
<evidence type="ECO:0008006" key="4">
    <source>
        <dbReference type="Google" id="ProtNLM"/>
    </source>
</evidence>
<accession>A0ABP9D2T8</accession>
<protein>
    <recommendedName>
        <fullName evidence="4">S-adenosyl-methyltransferase</fullName>
    </recommendedName>
</protein>
<evidence type="ECO:0000313" key="3">
    <source>
        <dbReference type="Proteomes" id="UP001500298"/>
    </source>
</evidence>
<proteinExistence type="predicted"/>
<keyword evidence="1" id="KW-0472">Membrane</keyword>
<keyword evidence="1" id="KW-0812">Transmembrane</keyword>
<comment type="caution">
    <text evidence="2">The sequence shown here is derived from an EMBL/GenBank/DDBJ whole genome shotgun (WGS) entry which is preliminary data.</text>
</comment>
<organism evidence="2 3">
    <name type="scientific">Algivirga pacifica</name>
    <dbReference type="NCBI Taxonomy" id="1162670"/>
    <lineage>
        <taxon>Bacteria</taxon>
        <taxon>Pseudomonadati</taxon>
        <taxon>Bacteroidota</taxon>
        <taxon>Cytophagia</taxon>
        <taxon>Cytophagales</taxon>
        <taxon>Flammeovirgaceae</taxon>
        <taxon>Algivirga</taxon>
    </lineage>
</organism>
<dbReference type="EMBL" id="BAABJX010000007">
    <property type="protein sequence ID" value="GAA4822837.1"/>
    <property type="molecule type" value="Genomic_DNA"/>
</dbReference>
<name>A0ABP9D2T8_9BACT</name>
<keyword evidence="3" id="KW-1185">Reference proteome</keyword>
<evidence type="ECO:0000313" key="2">
    <source>
        <dbReference type="EMBL" id="GAA4822837.1"/>
    </source>
</evidence>
<reference evidence="3" key="1">
    <citation type="journal article" date="2019" name="Int. J. Syst. Evol. Microbiol.">
        <title>The Global Catalogue of Microorganisms (GCM) 10K type strain sequencing project: providing services to taxonomists for standard genome sequencing and annotation.</title>
        <authorList>
            <consortium name="The Broad Institute Genomics Platform"/>
            <consortium name="The Broad Institute Genome Sequencing Center for Infectious Disease"/>
            <person name="Wu L."/>
            <person name="Ma J."/>
        </authorList>
    </citation>
    <scope>NUCLEOTIDE SEQUENCE [LARGE SCALE GENOMIC DNA]</scope>
    <source>
        <strain evidence="3">JCM 18326</strain>
    </source>
</reference>
<sequence length="119" mass="14136">MKTNTYKKPPRKPVSYKFNGWLQSKLHISIAAENTNTVDYLPYFLFITVLGILYIGNTFRAEKLNTEINKLHRNVEVLRVEYQTLKYDFMLQSRRAEIEKRVRPLGLKDFKELPIIIED</sequence>
<dbReference type="Pfam" id="PF19579">
    <property type="entry name" value="FtsL_2"/>
    <property type="match status" value="1"/>
</dbReference>
<gene>
    <name evidence="2" type="ORF">GCM10023331_04040</name>
</gene>
<keyword evidence="1" id="KW-1133">Transmembrane helix</keyword>